<dbReference type="Gene3D" id="3.40.50.1000">
    <property type="entry name" value="HAD superfamily/HAD-like"/>
    <property type="match status" value="1"/>
</dbReference>
<dbReference type="GO" id="GO:1903543">
    <property type="term" value="P:positive regulation of exosomal secretion"/>
    <property type="evidence" value="ECO:0007669"/>
    <property type="project" value="UniProtKB-ARBA"/>
</dbReference>
<evidence type="ECO:0000259" key="27">
    <source>
        <dbReference type="Pfam" id="PF12409"/>
    </source>
</evidence>
<dbReference type="SFLD" id="SFLDG00002">
    <property type="entry name" value="C1.7:_P-type_atpase_like"/>
    <property type="match status" value="1"/>
</dbReference>
<dbReference type="EC" id="7.2.2.-" evidence="24"/>
<evidence type="ECO:0000256" key="6">
    <source>
        <dbReference type="ARBA" id="ARBA00022553"/>
    </source>
</evidence>
<dbReference type="GO" id="GO:0032585">
    <property type="term" value="C:multivesicular body membrane"/>
    <property type="evidence" value="ECO:0007669"/>
    <property type="project" value="UniProtKB-SubCell"/>
</dbReference>
<evidence type="ECO:0000256" key="9">
    <source>
        <dbReference type="ARBA" id="ARBA00022741"/>
    </source>
</evidence>
<dbReference type="InterPro" id="IPR044492">
    <property type="entry name" value="P_typ_ATPase_HD_dom"/>
</dbReference>
<dbReference type="FunFam" id="2.70.150.10:FF:000060">
    <property type="entry name" value="Cation-transporting ATPase"/>
    <property type="match status" value="1"/>
</dbReference>
<dbReference type="PANTHER" id="PTHR45630">
    <property type="entry name" value="CATION-TRANSPORTING ATPASE-RELATED"/>
    <property type="match status" value="1"/>
</dbReference>
<dbReference type="PRINTS" id="PR00119">
    <property type="entry name" value="CATATPASE"/>
</dbReference>
<feature type="domain" description="P-type ATPase A" evidence="26">
    <location>
        <begin position="342"/>
        <end position="466"/>
    </location>
</feature>
<dbReference type="GeneID" id="110976475"/>
<dbReference type="Gene3D" id="3.40.1110.10">
    <property type="entry name" value="Calcium-transporting ATPase, cytoplasmic domain N"/>
    <property type="match status" value="1"/>
</dbReference>
<evidence type="ECO:0000256" key="21">
    <source>
        <dbReference type="ARBA" id="ARBA00053898"/>
    </source>
</evidence>
<dbReference type="Gene3D" id="1.20.1110.10">
    <property type="entry name" value="Calcium-transporting ATPase, transmembrane domain"/>
    <property type="match status" value="1"/>
</dbReference>
<dbReference type="GO" id="GO:0000421">
    <property type="term" value="C:autophagosome membrane"/>
    <property type="evidence" value="ECO:0007669"/>
    <property type="project" value="UniProtKB-SubCell"/>
</dbReference>
<evidence type="ECO:0000259" key="26">
    <source>
        <dbReference type="Pfam" id="PF00122"/>
    </source>
</evidence>
<feature type="region of interest" description="Disordered" evidence="25">
    <location>
        <begin position="1"/>
        <end position="36"/>
    </location>
</feature>
<dbReference type="Pfam" id="PF13246">
    <property type="entry name" value="Cation_ATPase"/>
    <property type="match status" value="1"/>
</dbReference>
<dbReference type="NCBIfam" id="TIGR01657">
    <property type="entry name" value="P-ATPase-V"/>
    <property type="match status" value="1"/>
</dbReference>
<feature type="transmembrane region" description="Helical" evidence="24">
    <location>
        <begin position="1148"/>
        <end position="1174"/>
    </location>
</feature>
<evidence type="ECO:0000256" key="10">
    <source>
        <dbReference type="ARBA" id="ARBA00022753"/>
    </source>
</evidence>
<reference evidence="29" key="1">
    <citation type="submission" date="2025-08" db="UniProtKB">
        <authorList>
            <consortium name="RefSeq"/>
        </authorList>
    </citation>
    <scope>IDENTIFICATION</scope>
</reference>
<keyword evidence="10" id="KW-0967">Endosome</keyword>
<keyword evidence="12 24" id="KW-0460">Magnesium</keyword>
<name>A0A8B7XYW5_ACAPL</name>
<dbReference type="FunFam" id="3.40.1110.10:FF:000026">
    <property type="entry name" value="Cation-transporting ATPase"/>
    <property type="match status" value="1"/>
</dbReference>
<keyword evidence="7 24" id="KW-0812">Transmembrane</keyword>
<dbReference type="FunFam" id="3.40.50.1000:FF:000045">
    <property type="entry name" value="Cation-transporting ATPase"/>
    <property type="match status" value="1"/>
</dbReference>
<dbReference type="InterPro" id="IPR023299">
    <property type="entry name" value="ATPase_P-typ_cyto_dom_N"/>
</dbReference>
<dbReference type="InterPro" id="IPR023298">
    <property type="entry name" value="ATPase_P-typ_TM_dom_sf"/>
</dbReference>
<comment type="similarity">
    <text evidence="4 24">Belongs to the cation transport ATPase (P-type) (TC 3.A.3) family. Type V subfamily.</text>
</comment>
<keyword evidence="11 24" id="KW-0067">ATP-binding</keyword>
<dbReference type="Pfam" id="PF00122">
    <property type="entry name" value="E1-E2_ATPase"/>
    <property type="match status" value="1"/>
</dbReference>
<feature type="transmembrane region" description="Helical" evidence="24">
    <location>
        <begin position="1105"/>
        <end position="1128"/>
    </location>
</feature>
<comment type="catalytic activity">
    <reaction evidence="20">
        <text>spermine(out) + ATP + H2O = spermine(in) + ADP + phosphate + H(+)</text>
        <dbReference type="Rhea" id="RHEA:63368"/>
        <dbReference type="ChEBI" id="CHEBI:15377"/>
        <dbReference type="ChEBI" id="CHEBI:15378"/>
        <dbReference type="ChEBI" id="CHEBI:30616"/>
        <dbReference type="ChEBI" id="CHEBI:43474"/>
        <dbReference type="ChEBI" id="CHEBI:45725"/>
        <dbReference type="ChEBI" id="CHEBI:456216"/>
    </reaction>
</comment>
<feature type="domain" description="P5B-type ATPase N-terminal" evidence="27">
    <location>
        <begin position="44"/>
        <end position="225"/>
    </location>
</feature>
<evidence type="ECO:0000256" key="14">
    <source>
        <dbReference type="ARBA" id="ARBA00022989"/>
    </source>
</evidence>
<evidence type="ECO:0000256" key="8">
    <source>
        <dbReference type="ARBA" id="ARBA00022723"/>
    </source>
</evidence>
<dbReference type="SUPFAM" id="SSF81653">
    <property type="entry name" value="Calcium ATPase, transduction domain A"/>
    <property type="match status" value="1"/>
</dbReference>
<dbReference type="GO" id="GO:0006874">
    <property type="term" value="P:intracellular calcium ion homeostasis"/>
    <property type="evidence" value="ECO:0007669"/>
    <property type="project" value="TreeGrafter"/>
</dbReference>
<dbReference type="GO" id="GO:0005524">
    <property type="term" value="F:ATP binding"/>
    <property type="evidence" value="ECO:0007669"/>
    <property type="project" value="UniProtKB-UniRule"/>
</dbReference>
<dbReference type="GO" id="GO:0015203">
    <property type="term" value="F:polyamine transmembrane transporter activity"/>
    <property type="evidence" value="ECO:0007669"/>
    <property type="project" value="TreeGrafter"/>
</dbReference>
<dbReference type="InterPro" id="IPR047821">
    <property type="entry name" value="P5B-type_ATPase"/>
</dbReference>
<dbReference type="GO" id="GO:1900180">
    <property type="term" value="P:regulation of protein localization to nucleus"/>
    <property type="evidence" value="ECO:0007669"/>
    <property type="project" value="UniProtKB-ARBA"/>
</dbReference>
<dbReference type="Proteomes" id="UP000694845">
    <property type="component" value="Unplaced"/>
</dbReference>
<gene>
    <name evidence="29" type="primary">LOC110976475</name>
</gene>
<keyword evidence="5" id="KW-0813">Transport</keyword>
<accession>A0A8B7XYW5</accession>
<comment type="function">
    <text evidence="21">ATPase which acts as a lysosomal polyamine exporter with high affinity for spermine. Also stimulates cellular uptake of polyamines and protects against polyamine toxicity. Plays a role in intracellular cation homeostasis and the maintenance of neuronal integrity. Contributes to cellular zinc homeostasis. Confers cellular protection against Mn(2+) and Zn(2+) toxicity and mitochondrial stress. Required for proper lysosomal and mitochondrial maintenance. Regulates the autophagy-lysosome pathway through the control of SYT11 expression at both transcriptional and post-translational levels. Facilitates recruitment of deacetylase HDAC6 to lysosomes to deacetylate CTTN, leading to actin polymerization, promotion of autophagosome-lysosome fusion and completion of autophagy. Promotes secretion of exosomes as well as secretion of SCNA via exosomes. Plays a role in lipid homeostasis.</text>
</comment>
<dbReference type="PROSITE" id="PS00154">
    <property type="entry name" value="ATPASE_E1_E2"/>
    <property type="match status" value="1"/>
</dbReference>
<dbReference type="RefSeq" id="XP_022085442.1">
    <property type="nucleotide sequence ID" value="XM_022229750.1"/>
</dbReference>
<evidence type="ECO:0000313" key="29">
    <source>
        <dbReference type="RefSeq" id="XP_022085442.1"/>
    </source>
</evidence>
<evidence type="ECO:0000256" key="4">
    <source>
        <dbReference type="ARBA" id="ARBA00006000"/>
    </source>
</evidence>
<evidence type="ECO:0000256" key="12">
    <source>
        <dbReference type="ARBA" id="ARBA00022842"/>
    </source>
</evidence>
<evidence type="ECO:0000256" key="24">
    <source>
        <dbReference type="RuleBase" id="RU362082"/>
    </source>
</evidence>
<dbReference type="SUPFAM" id="SSF81665">
    <property type="entry name" value="Calcium ATPase, transmembrane domain M"/>
    <property type="match status" value="1"/>
</dbReference>
<evidence type="ECO:0000256" key="1">
    <source>
        <dbReference type="ARBA" id="ARBA00004107"/>
    </source>
</evidence>
<dbReference type="OrthoDB" id="48943at2759"/>
<feature type="transmembrane region" description="Helical" evidence="24">
    <location>
        <begin position="58"/>
        <end position="78"/>
    </location>
</feature>
<evidence type="ECO:0000313" key="28">
    <source>
        <dbReference type="Proteomes" id="UP000694845"/>
    </source>
</evidence>
<dbReference type="GO" id="GO:0061462">
    <property type="term" value="P:protein localization to lysosome"/>
    <property type="evidence" value="ECO:0007669"/>
    <property type="project" value="UniProtKB-ARBA"/>
</dbReference>
<dbReference type="InterPro" id="IPR006544">
    <property type="entry name" value="P-type_TPase_V"/>
</dbReference>
<keyword evidence="15 24" id="KW-0472">Membrane</keyword>
<dbReference type="FunFam" id="1.20.1110.10:FF:000023">
    <property type="entry name" value="Cation-transporting ATPase"/>
    <property type="match status" value="1"/>
</dbReference>
<feature type="transmembrane region" description="Helical" evidence="24">
    <location>
        <begin position="1186"/>
        <end position="1207"/>
    </location>
</feature>
<dbReference type="AlphaFoldDB" id="A0A8B7XYW5"/>
<evidence type="ECO:0000256" key="13">
    <source>
        <dbReference type="ARBA" id="ARBA00022967"/>
    </source>
</evidence>
<sequence>MSQTASRSHTAGVSDDPPTNTGNSASQTTVRGASSTMQVGLGNDEVECYGYRSSIPKWVLVAFLTVLTLGMVHLVFYWKPEWGLWCTHSPCPLRDAEMVLLKDEYGQYFVEKIRIRPIEEGLIKQIYPERKELDPKHRENDRLLGIYIASDFTKGVMRYSINTGFRDGSVNDIRVKEAETEDQEEEEEDDNEIDITRALIVPSKREDTHLKLRYFEFQKLTFFWNRDYQFFQLLHGLDVGWTNAAFYRDFPGLTVNQQSRRCSLFGQNLIDVQVKSYPVLFVQEILNPFYVFEIFSIALWFAEQYNSYAICIVIILIISLGVSLYETKRQSVTLRDMVAHHSTVTVCRLDGTCEVMDSKWLVPGDVILIPQHGCVMSCDAVLISGNCIVNESMLTGESVPVTKTPLPNPPFSEADGVLYYSPETHKRHTLFCGTKIIQTRFYGSGKVKAVVARTGFQTLKGDLIRTILFPKPVGFKFYRDALKFVGILSIIGLLGMIYSIVILIYRQADTMDSVWKVLDIITICVPPALPAAMTVGTVYAQNRLKKNGIFCISPQRINICGKLKLICFDKTGTLTEDGLDLWGVLPLQDQHFLPVVQNAVDLAPGPFLVAMATCHSLTMIDGELVGDPLDLKMFEGTNWNLEEPGSDTTRFDTIIPTIVKPRTSDTYLAENPDKVPYEVGILRQFPFSSGLQRMSVITRTLGAKNMEVFVKGSPEMIASLSVKETVPIDFLEVLQRFTQQGYRVIALAWRPLDPKLSWHHSQRIARKEVECNLNFLGLLVLQNALKPETTPIIHELMKADIRTVMVTGDNMLTAISVARDCGMVDPRAKVIMVNASPPSGEVSASIEWSYDTTPEKTVDESGKTSTTDVPLYNGNSAKVYEGHFHFAVTGKSFAVLREHFPDLMPKIVQRGTVFARMSPEQKTQLVEALQDISYCVGMCGDGANDCGALKTAHAGISLSEAEASVASPFTSKTPNISAVPVVIREGRAALVTSLGVFKYMALYSIIQFASVIILYWTNSNLGDWQFLYVDLIITTSVATLMGLNGPHPTLVRKRPLGSLVSPPFLISILIEVLLVCAIQTVAYFSLRFTSWWSPTVISPVAEDNILSYENTVVFTVSSFQYMILAGAFSKGAPYRTPIYKNVLFTLDLIILVLLSTLMLFLPVAPGGVLHWFLIEVMQLKLMSKEHLPYVFFLFGLVLLNFVVSFLLETFVVDSQLLHGCISRVRCKRRPKNVFKLVEREIQDDPGWPPVGETMTGTPLSAEKFDQVQFHVS</sequence>
<evidence type="ECO:0000256" key="19">
    <source>
        <dbReference type="ARBA" id="ARBA00050445"/>
    </source>
</evidence>
<comment type="subcellular location">
    <subcellularLocation>
        <location evidence="3">Cytoplasmic vesicle</location>
        <location evidence="3">Autophagosome membrane</location>
        <topology evidence="3">Multi-pass membrane protein</topology>
    </subcellularLocation>
    <subcellularLocation>
        <location evidence="22">Endosome</location>
        <location evidence="22">Multivesicular body membrane</location>
        <topology evidence="22">Multi-pass membrane protein</topology>
    </subcellularLocation>
    <subcellularLocation>
        <location evidence="1">Late endosome membrane</location>
        <topology evidence="1">Multi-pass membrane protein</topology>
    </subcellularLocation>
    <subcellularLocation>
        <location evidence="2">Lysosome membrane</location>
        <topology evidence="2">Multi-pass membrane protein</topology>
    </subcellularLocation>
    <subcellularLocation>
        <location evidence="24">Membrane</location>
        <topology evidence="24">Multi-pass membrane protein</topology>
    </subcellularLocation>
</comment>
<keyword evidence="14 24" id="KW-1133">Transmembrane helix</keyword>
<dbReference type="InterPro" id="IPR008250">
    <property type="entry name" value="ATPase_P-typ_transduc_dom_A_sf"/>
</dbReference>
<dbReference type="GO" id="GO:0043025">
    <property type="term" value="C:neuronal cell body"/>
    <property type="evidence" value="ECO:0007669"/>
    <property type="project" value="UniProtKB-ARBA"/>
</dbReference>
<dbReference type="GO" id="GO:0034599">
    <property type="term" value="P:cellular response to oxidative stress"/>
    <property type="evidence" value="ECO:0007669"/>
    <property type="project" value="UniProtKB-ARBA"/>
</dbReference>
<evidence type="ECO:0000256" key="16">
    <source>
        <dbReference type="ARBA" id="ARBA00023228"/>
    </source>
</evidence>
<dbReference type="GO" id="GO:0016887">
    <property type="term" value="F:ATP hydrolysis activity"/>
    <property type="evidence" value="ECO:0007669"/>
    <property type="project" value="InterPro"/>
</dbReference>
<dbReference type="KEGG" id="aplc:110976475"/>
<evidence type="ECO:0000256" key="18">
    <source>
        <dbReference type="ARBA" id="ARBA00049360"/>
    </source>
</evidence>
<dbReference type="NCBIfam" id="TIGR01494">
    <property type="entry name" value="ATPase_P-type"/>
    <property type="match status" value="2"/>
</dbReference>
<dbReference type="InterPro" id="IPR018303">
    <property type="entry name" value="ATPase_P-typ_P_site"/>
</dbReference>
<dbReference type="InterPro" id="IPR001757">
    <property type="entry name" value="P_typ_ATPase"/>
</dbReference>
<dbReference type="GO" id="GO:0015662">
    <property type="term" value="F:P-type ion transporter activity"/>
    <property type="evidence" value="ECO:0007669"/>
    <property type="project" value="InterPro"/>
</dbReference>
<feature type="transmembrane region" description="Helical" evidence="24">
    <location>
        <begin position="1064"/>
        <end position="1085"/>
    </location>
</feature>
<evidence type="ECO:0000256" key="23">
    <source>
        <dbReference type="ARBA" id="ARBA00065284"/>
    </source>
</evidence>
<dbReference type="GO" id="GO:0043005">
    <property type="term" value="C:neuron projection"/>
    <property type="evidence" value="ECO:0007669"/>
    <property type="project" value="UniProtKB-ARBA"/>
</dbReference>
<keyword evidence="17" id="KW-0968">Cytoplasmic vesicle</keyword>
<feature type="transmembrane region" description="Helical" evidence="24">
    <location>
        <begin position="307"/>
        <end position="325"/>
    </location>
</feature>
<dbReference type="InterPro" id="IPR059000">
    <property type="entry name" value="ATPase_P-type_domA"/>
</dbReference>
<dbReference type="SUPFAM" id="SSF56784">
    <property type="entry name" value="HAD-like"/>
    <property type="match status" value="1"/>
</dbReference>
<feature type="transmembrane region" description="Helical" evidence="24">
    <location>
        <begin position="1024"/>
        <end position="1043"/>
    </location>
</feature>
<evidence type="ECO:0000256" key="20">
    <source>
        <dbReference type="ARBA" id="ARBA00051772"/>
    </source>
</evidence>
<dbReference type="GO" id="GO:0061909">
    <property type="term" value="P:autophagosome-lysosome fusion"/>
    <property type="evidence" value="ECO:0007669"/>
    <property type="project" value="UniProtKB-ARBA"/>
</dbReference>
<dbReference type="SUPFAM" id="SSF81660">
    <property type="entry name" value="Metal cation-transporting ATPase, ATP-binding domain N"/>
    <property type="match status" value="1"/>
</dbReference>
<proteinExistence type="inferred from homology"/>
<comment type="catalytic activity">
    <reaction evidence="19">
        <text>spermidine(out) + ATP + H2O = spermidine(in) + ADP + phosphate + H(+)</text>
        <dbReference type="Rhea" id="RHEA:29999"/>
        <dbReference type="ChEBI" id="CHEBI:15377"/>
        <dbReference type="ChEBI" id="CHEBI:15378"/>
        <dbReference type="ChEBI" id="CHEBI:30616"/>
        <dbReference type="ChEBI" id="CHEBI:43474"/>
        <dbReference type="ChEBI" id="CHEBI:57834"/>
        <dbReference type="ChEBI" id="CHEBI:456216"/>
    </reaction>
</comment>
<comment type="catalytic activity">
    <reaction evidence="18 24">
        <text>ATP + H2O = ADP + phosphate + H(+)</text>
        <dbReference type="Rhea" id="RHEA:13065"/>
        <dbReference type="ChEBI" id="CHEBI:15377"/>
        <dbReference type="ChEBI" id="CHEBI:15378"/>
        <dbReference type="ChEBI" id="CHEBI:30616"/>
        <dbReference type="ChEBI" id="CHEBI:43474"/>
        <dbReference type="ChEBI" id="CHEBI:456216"/>
    </reaction>
</comment>
<dbReference type="InterPro" id="IPR023214">
    <property type="entry name" value="HAD_sf"/>
</dbReference>
<comment type="subunit">
    <text evidence="23">Interacts with MYCBP2; the interaction inhibits the ubiquitination of TSC2 by MYCBP2. Interacts with HDAC6; the interaction results in recruitment of HDAC6 to lysosomes to promote CTTN deacetylation.</text>
</comment>
<evidence type="ECO:0000256" key="15">
    <source>
        <dbReference type="ARBA" id="ARBA00023136"/>
    </source>
</evidence>
<keyword evidence="28" id="KW-1185">Reference proteome</keyword>
<dbReference type="GO" id="GO:0010821">
    <property type="term" value="P:regulation of mitochondrion organization"/>
    <property type="evidence" value="ECO:0007669"/>
    <property type="project" value="UniProtKB-ARBA"/>
</dbReference>
<keyword evidence="13 24" id="KW-1278">Translocase</keyword>
<dbReference type="Pfam" id="PF12409">
    <property type="entry name" value="P5-ATPase"/>
    <property type="match status" value="1"/>
</dbReference>
<dbReference type="GO" id="GO:0046872">
    <property type="term" value="F:metal ion binding"/>
    <property type="evidence" value="ECO:0007669"/>
    <property type="project" value="UniProtKB-UniRule"/>
</dbReference>
<feature type="transmembrane region" description="Helical" evidence="24">
    <location>
        <begin position="517"/>
        <end position="540"/>
    </location>
</feature>
<dbReference type="GO" id="GO:0019829">
    <property type="term" value="F:ATPase-coupled monoatomic cation transmembrane transporter activity"/>
    <property type="evidence" value="ECO:0007669"/>
    <property type="project" value="UniProtKB-UniRule"/>
</dbReference>
<keyword evidence="16" id="KW-0458">Lysosome</keyword>
<dbReference type="SFLD" id="SFLDS00003">
    <property type="entry name" value="Haloacid_Dehalogenase"/>
    <property type="match status" value="1"/>
</dbReference>
<keyword evidence="8 24" id="KW-0479">Metal-binding</keyword>
<evidence type="ECO:0000256" key="25">
    <source>
        <dbReference type="SAM" id="MobiDB-lite"/>
    </source>
</evidence>
<dbReference type="InterPro" id="IPR036412">
    <property type="entry name" value="HAD-like_sf"/>
</dbReference>
<dbReference type="GO" id="GO:0006882">
    <property type="term" value="P:intracellular zinc ion homeostasis"/>
    <property type="evidence" value="ECO:0007669"/>
    <property type="project" value="UniProtKB-ARBA"/>
</dbReference>
<keyword evidence="9 24" id="KW-0547">Nucleotide-binding</keyword>
<organism evidence="28 29">
    <name type="scientific">Acanthaster planci</name>
    <name type="common">Crown-of-thorns starfish</name>
    <dbReference type="NCBI Taxonomy" id="133434"/>
    <lineage>
        <taxon>Eukaryota</taxon>
        <taxon>Metazoa</taxon>
        <taxon>Echinodermata</taxon>
        <taxon>Eleutherozoa</taxon>
        <taxon>Asterozoa</taxon>
        <taxon>Asteroidea</taxon>
        <taxon>Valvatacea</taxon>
        <taxon>Valvatida</taxon>
        <taxon>Acanthasteridae</taxon>
        <taxon>Acanthaster</taxon>
    </lineage>
</organism>
<dbReference type="InterPro" id="IPR047819">
    <property type="entry name" value="P5A-ATPase_N"/>
</dbReference>
<evidence type="ECO:0000256" key="5">
    <source>
        <dbReference type="ARBA" id="ARBA00022448"/>
    </source>
</evidence>
<evidence type="ECO:0000256" key="7">
    <source>
        <dbReference type="ARBA" id="ARBA00022692"/>
    </source>
</evidence>
<feature type="transmembrane region" description="Helical" evidence="24">
    <location>
        <begin position="996"/>
        <end position="1018"/>
    </location>
</feature>
<evidence type="ECO:0000256" key="11">
    <source>
        <dbReference type="ARBA" id="ARBA00022840"/>
    </source>
</evidence>
<evidence type="ECO:0000256" key="22">
    <source>
        <dbReference type="ARBA" id="ARBA00060400"/>
    </source>
</evidence>
<dbReference type="Gene3D" id="2.70.150.10">
    <property type="entry name" value="Calcium-transporting ATPase, cytoplasmic transduction domain A"/>
    <property type="match status" value="1"/>
</dbReference>
<dbReference type="CDD" id="cd07542">
    <property type="entry name" value="P-type_ATPase_cation"/>
    <property type="match status" value="1"/>
</dbReference>
<dbReference type="SFLD" id="SFLDF00027">
    <property type="entry name" value="p-type_atpase"/>
    <property type="match status" value="1"/>
</dbReference>
<dbReference type="GO" id="GO:0005765">
    <property type="term" value="C:lysosomal membrane"/>
    <property type="evidence" value="ECO:0007669"/>
    <property type="project" value="UniProtKB-SubCell"/>
</dbReference>
<evidence type="ECO:0000256" key="17">
    <source>
        <dbReference type="ARBA" id="ARBA00023329"/>
    </source>
</evidence>
<evidence type="ECO:0000256" key="3">
    <source>
        <dbReference type="ARBA" id="ARBA00004542"/>
    </source>
</evidence>
<keyword evidence="6" id="KW-0597">Phosphoprotein</keyword>
<protein>
    <recommendedName>
        <fullName evidence="24">Cation-transporting ATPase</fullName>
        <ecNumber evidence="24">7.2.2.-</ecNumber>
    </recommendedName>
</protein>
<dbReference type="PANTHER" id="PTHR45630:SF8">
    <property type="entry name" value="CATION-TRANSPORTING ATPASE"/>
    <property type="match status" value="1"/>
</dbReference>
<evidence type="ECO:0000256" key="2">
    <source>
        <dbReference type="ARBA" id="ARBA00004155"/>
    </source>
</evidence>
<feature type="transmembrane region" description="Helical" evidence="24">
    <location>
        <begin position="484"/>
        <end position="505"/>
    </location>
</feature>
<dbReference type="GO" id="GO:1905165">
    <property type="term" value="P:regulation of lysosomal protein catabolic process"/>
    <property type="evidence" value="ECO:0007669"/>
    <property type="project" value="UniProtKB-ARBA"/>
</dbReference>